<proteinExistence type="predicted"/>
<sequence length="363" mass="36844">MSMNMMEILKGQLGGMVAGQIAKAIGVDPKMLQGGIAALLPTILGGLMKQASTPEGAAELDKTLESEDFGGGMFDNIGDMFSGGDTSKISEMGGGLAGSLFGDKADMIGSIVSKATGMNAGTCSSLMGMLVPIVMGFLGKQKKSLGLDSSGMANLLMSQKDEVAKAMPGGMAGALGLTDLGFEDTPMDVAAATPSSQPQVAGASSGLGKILIPLVILAALGFLAYRFLGGGGANLDDLKNSATEAASGLTGDVELPAMDAASLTGKLQDTFAGYTDTLSGITDEASAEEAVPELKSLNEQLGGVTSLLDKLPEGVREQLSGRVSEMITPIKDMLDKVMAIPGVGPILKPIVDNMLEKVGMLTA</sequence>
<feature type="transmembrane region" description="Helical" evidence="1">
    <location>
        <begin position="210"/>
        <end position="228"/>
    </location>
</feature>
<feature type="transmembrane region" description="Helical" evidence="1">
    <location>
        <begin position="117"/>
        <end position="138"/>
    </location>
</feature>
<evidence type="ECO:0000313" key="2">
    <source>
        <dbReference type="EMBL" id="SMP39240.1"/>
    </source>
</evidence>
<evidence type="ECO:0000256" key="1">
    <source>
        <dbReference type="SAM" id="Phobius"/>
    </source>
</evidence>
<organism evidence="2 3">
    <name type="scientific">Neorhodopirellula lusitana</name>
    <dbReference type="NCBI Taxonomy" id="445327"/>
    <lineage>
        <taxon>Bacteria</taxon>
        <taxon>Pseudomonadati</taxon>
        <taxon>Planctomycetota</taxon>
        <taxon>Planctomycetia</taxon>
        <taxon>Pirellulales</taxon>
        <taxon>Pirellulaceae</taxon>
        <taxon>Neorhodopirellula</taxon>
    </lineage>
</organism>
<comment type="caution">
    <text evidence="2">The sequence shown here is derived from an EMBL/GenBank/DDBJ whole genome shotgun (WGS) entry which is preliminary data.</text>
</comment>
<keyword evidence="1" id="KW-1133">Transmembrane helix</keyword>
<name>A0ABY1PPN0_9BACT</name>
<gene>
    <name evidence="2" type="ORF">SAMN06265222_101281</name>
</gene>
<evidence type="ECO:0008006" key="4">
    <source>
        <dbReference type="Google" id="ProtNLM"/>
    </source>
</evidence>
<accession>A0ABY1PPN0</accession>
<keyword evidence="1" id="KW-0812">Transmembrane</keyword>
<dbReference type="EMBL" id="FXUG01000001">
    <property type="protein sequence ID" value="SMP39240.1"/>
    <property type="molecule type" value="Genomic_DNA"/>
</dbReference>
<dbReference type="InterPro" id="IPR009282">
    <property type="entry name" value="DUF937"/>
</dbReference>
<keyword evidence="1" id="KW-0472">Membrane</keyword>
<evidence type="ECO:0000313" key="3">
    <source>
        <dbReference type="Proteomes" id="UP001158067"/>
    </source>
</evidence>
<protein>
    <recommendedName>
        <fullName evidence="4">DUF937 domain-containing protein</fullName>
    </recommendedName>
</protein>
<reference evidence="2 3" key="1">
    <citation type="submission" date="2017-05" db="EMBL/GenBank/DDBJ databases">
        <authorList>
            <person name="Varghese N."/>
            <person name="Submissions S."/>
        </authorList>
    </citation>
    <scope>NUCLEOTIDE SEQUENCE [LARGE SCALE GENOMIC DNA]</scope>
    <source>
        <strain evidence="2 3">DSM 25457</strain>
    </source>
</reference>
<keyword evidence="3" id="KW-1185">Reference proteome</keyword>
<dbReference type="RefSeq" id="WP_283430528.1">
    <property type="nucleotide sequence ID" value="NZ_FXUG01000001.1"/>
</dbReference>
<dbReference type="Pfam" id="PF06078">
    <property type="entry name" value="DUF937"/>
    <property type="match status" value="1"/>
</dbReference>
<dbReference type="Proteomes" id="UP001158067">
    <property type="component" value="Unassembled WGS sequence"/>
</dbReference>